<evidence type="ECO:0000256" key="2">
    <source>
        <dbReference type="ARBA" id="ARBA00006479"/>
    </source>
</evidence>
<dbReference type="InterPro" id="IPR000835">
    <property type="entry name" value="HTH_MarR-typ"/>
</dbReference>
<dbReference type="InterPro" id="IPR049874">
    <property type="entry name" value="ROK_cs"/>
</dbReference>
<organism evidence="6 10">
    <name type="scientific">Halanaerobium congolense</name>
    <dbReference type="NCBI Taxonomy" id="54121"/>
    <lineage>
        <taxon>Bacteria</taxon>
        <taxon>Bacillati</taxon>
        <taxon>Bacillota</taxon>
        <taxon>Clostridia</taxon>
        <taxon>Halanaerobiales</taxon>
        <taxon>Halanaerobiaceae</taxon>
        <taxon>Halanaerobium</taxon>
    </lineage>
</organism>
<sequence>MEIKNSKALKKHNQQTVLNEIITRQPISRSDLTQYLDVSHTTISYLVKDLMDKDLVVEMTADSTGGRPPKLLSFKGNNKYIISISFEERKIIYSIYNLDIELIDKEIIDVNNEFFGDIIKKIKKVIKFKNQEFDISQEQIFGIGVSVPGIYKENKDLVISSTTHYLGNINLKAELEKIFNYAPIYIDNDANLSVYYEWSHMLDKKYDNLIYVYVVDGIGSGIIVNNSLYTGSHGNAGEIGHMKVKSKGKKCICGDRGCLETISSIKAIEDDFNKAVDNGEITFLTDLFDSPFDYKEIITGYLQNDKLCKKIINRAIKYFVQGLSSIINIFDPQMIVLGGLFDEFNEEMFKKINNRLGSSYFPDESDRPKIINRRDQANYQILAVTSFVFDKWKANF</sequence>
<dbReference type="Pfam" id="PF00480">
    <property type="entry name" value="ROK"/>
    <property type="match status" value="1"/>
</dbReference>
<dbReference type="GO" id="GO:0016301">
    <property type="term" value="F:kinase activity"/>
    <property type="evidence" value="ECO:0007669"/>
    <property type="project" value="UniProtKB-KW"/>
</dbReference>
<evidence type="ECO:0000256" key="1">
    <source>
        <dbReference type="ARBA" id="ARBA00002486"/>
    </source>
</evidence>
<keyword evidence="3" id="KW-0859">Xylose metabolism</keyword>
<dbReference type="EMBL" id="FMYT01000020">
    <property type="protein sequence ID" value="SDC96405.1"/>
    <property type="molecule type" value="Genomic_DNA"/>
</dbReference>
<dbReference type="PANTHER" id="PTHR18964">
    <property type="entry name" value="ROK (REPRESSOR, ORF, KINASE) FAMILY"/>
    <property type="match status" value="1"/>
</dbReference>
<dbReference type="InterPro" id="IPR000600">
    <property type="entry name" value="ROK"/>
</dbReference>
<dbReference type="Proteomes" id="UP000324896">
    <property type="component" value="Unassembled WGS sequence"/>
</dbReference>
<evidence type="ECO:0000313" key="7">
    <source>
        <dbReference type="EMBL" id="TDS28638.1"/>
    </source>
</evidence>
<dbReference type="Gene3D" id="1.10.10.10">
    <property type="entry name" value="Winged helix-like DNA-binding domain superfamily/Winged helix DNA-binding domain"/>
    <property type="match status" value="1"/>
</dbReference>
<dbReference type="GO" id="GO:0003700">
    <property type="term" value="F:DNA-binding transcription factor activity"/>
    <property type="evidence" value="ECO:0007669"/>
    <property type="project" value="InterPro"/>
</dbReference>
<keyword evidence="6" id="KW-0418">Kinase</keyword>
<comment type="similarity">
    <text evidence="2">Belongs to the ROK (NagC/XylR) family.</text>
</comment>
<keyword evidence="3" id="KW-0119">Carbohydrate metabolism</keyword>
<dbReference type="RefSeq" id="WP_089723357.1">
    <property type="nucleotide sequence ID" value="NZ_FMYT01000020.1"/>
</dbReference>
<reference evidence="5 8" key="2">
    <citation type="submission" date="2018-04" db="EMBL/GenBank/DDBJ databases">
        <title>Subsurface microbial communities from deep shales in Ohio and West Virginia, USA.</title>
        <authorList>
            <person name="Wrighton K."/>
        </authorList>
    </citation>
    <scope>NUCLEOTIDE SEQUENCE [LARGE SCALE GENOMIC DNA]</scope>
    <source>
        <strain evidence="5 8">MSL28</strain>
    </source>
</reference>
<dbReference type="InterPro" id="IPR036388">
    <property type="entry name" value="WH-like_DNA-bd_sf"/>
</dbReference>
<evidence type="ECO:0000313" key="9">
    <source>
        <dbReference type="Proteomes" id="UP000295758"/>
    </source>
</evidence>
<dbReference type="PROSITE" id="PS01125">
    <property type="entry name" value="ROK"/>
    <property type="match status" value="1"/>
</dbReference>
<evidence type="ECO:0000313" key="10">
    <source>
        <dbReference type="Proteomes" id="UP000324896"/>
    </source>
</evidence>
<name>A0A1G6QXA2_9FIRM</name>
<protein>
    <submittedName>
        <fullName evidence="5">Putative NBD/HSP70 family sugar kinase</fullName>
    </submittedName>
    <submittedName>
        <fullName evidence="6">Sugar kinase of the NBD/HSP70 family, may contain an N-terminal HTH domain</fullName>
    </submittedName>
</protein>
<dbReference type="EMBL" id="SOAA01000020">
    <property type="protein sequence ID" value="TDS28638.1"/>
    <property type="molecule type" value="Genomic_DNA"/>
</dbReference>
<dbReference type="GO" id="GO:0042732">
    <property type="term" value="P:D-xylose metabolic process"/>
    <property type="evidence" value="ECO:0007669"/>
    <property type="project" value="UniProtKB-KW"/>
</dbReference>
<evidence type="ECO:0000256" key="3">
    <source>
        <dbReference type="ARBA" id="ARBA00022629"/>
    </source>
</evidence>
<evidence type="ECO:0000313" key="6">
    <source>
        <dbReference type="EMBL" id="SDC96405.1"/>
    </source>
</evidence>
<dbReference type="Proteomes" id="UP000247389">
    <property type="component" value="Unassembled WGS sequence"/>
</dbReference>
<accession>A0A1G6QXA2</accession>
<dbReference type="Pfam" id="PF12802">
    <property type="entry name" value="MarR_2"/>
    <property type="match status" value="1"/>
</dbReference>
<dbReference type="InterPro" id="IPR036390">
    <property type="entry name" value="WH_DNA-bd_sf"/>
</dbReference>
<proteinExistence type="inferred from homology"/>
<gene>
    <name evidence="7" type="ORF">BY453_1204</name>
    <name evidence="5" type="ORF">C8C78_11944</name>
    <name evidence="6" type="ORF">SAMN04488597_12013</name>
</gene>
<evidence type="ECO:0000313" key="8">
    <source>
        <dbReference type="Proteomes" id="UP000247389"/>
    </source>
</evidence>
<reference evidence="6 10" key="1">
    <citation type="submission" date="2016-10" db="EMBL/GenBank/DDBJ databases">
        <authorList>
            <person name="Varghese N."/>
            <person name="Submissions S."/>
        </authorList>
    </citation>
    <scope>NUCLEOTIDE SEQUENCE [LARGE SCALE GENOMIC DNA]</scope>
    <source>
        <strain evidence="6 10">WG10</strain>
    </source>
</reference>
<feature type="domain" description="HTH marR-type" evidence="4">
    <location>
        <begin position="16"/>
        <end position="66"/>
    </location>
</feature>
<evidence type="ECO:0000259" key="4">
    <source>
        <dbReference type="Pfam" id="PF12802"/>
    </source>
</evidence>
<comment type="function">
    <text evidence="1">Transcriptional repressor of xylose-utilizing enzymes.</text>
</comment>
<dbReference type="EMBL" id="QICM01000019">
    <property type="protein sequence ID" value="PXV64203.1"/>
    <property type="molecule type" value="Genomic_DNA"/>
</dbReference>
<keyword evidence="6" id="KW-0808">Transferase</keyword>
<dbReference type="Gene3D" id="3.30.420.40">
    <property type="match status" value="2"/>
</dbReference>
<dbReference type="Proteomes" id="UP000295758">
    <property type="component" value="Unassembled WGS sequence"/>
</dbReference>
<dbReference type="SUPFAM" id="SSF53067">
    <property type="entry name" value="Actin-like ATPase domain"/>
    <property type="match status" value="1"/>
</dbReference>
<reference evidence="7 9" key="3">
    <citation type="submission" date="2019-03" db="EMBL/GenBank/DDBJ databases">
        <title>Deep subsurface shale carbon reservoir microbial communities from Ohio and West Virginia, USA.</title>
        <authorList>
            <person name="Wrighton K."/>
        </authorList>
    </citation>
    <scope>NUCLEOTIDE SEQUENCE [LARGE SCALE GENOMIC DNA]</scope>
    <source>
        <strain evidence="7 9">UTICA-S4D12</strain>
    </source>
</reference>
<dbReference type="AlphaFoldDB" id="A0A1G6QXA2"/>
<evidence type="ECO:0000313" key="5">
    <source>
        <dbReference type="EMBL" id="PXV64203.1"/>
    </source>
</evidence>
<dbReference type="PANTHER" id="PTHR18964:SF149">
    <property type="entry name" value="BIFUNCTIONAL UDP-N-ACETYLGLUCOSAMINE 2-EPIMERASE_N-ACETYLMANNOSAMINE KINASE"/>
    <property type="match status" value="1"/>
</dbReference>
<dbReference type="SUPFAM" id="SSF46785">
    <property type="entry name" value="Winged helix' DNA-binding domain"/>
    <property type="match status" value="1"/>
</dbReference>
<dbReference type="InterPro" id="IPR043129">
    <property type="entry name" value="ATPase_NBD"/>
</dbReference>